<dbReference type="GO" id="GO:0003676">
    <property type="term" value="F:nucleic acid binding"/>
    <property type="evidence" value="ECO:0007669"/>
    <property type="project" value="InterPro"/>
</dbReference>
<evidence type="ECO:0000256" key="3">
    <source>
        <dbReference type="ARBA" id="ARBA00022759"/>
    </source>
</evidence>
<dbReference type="OrthoDB" id="267579at2"/>
<evidence type="ECO:0000256" key="2">
    <source>
        <dbReference type="ARBA" id="ARBA00022723"/>
    </source>
</evidence>
<dbReference type="EMBL" id="QMBP01000016">
    <property type="protein sequence ID" value="RAZ87034.1"/>
    <property type="molecule type" value="Genomic_DNA"/>
</dbReference>
<dbReference type="PANTHER" id="PTHR33146:SF26">
    <property type="entry name" value="ENDONUCLEASE 4"/>
    <property type="match status" value="1"/>
</dbReference>
<dbReference type="SUPFAM" id="SSF48537">
    <property type="entry name" value="Phospholipase C/P1 nuclease"/>
    <property type="match status" value="1"/>
</dbReference>
<keyword evidence="4" id="KW-0378">Hydrolase</keyword>
<dbReference type="Proteomes" id="UP000251558">
    <property type="component" value="Unassembled WGS sequence"/>
</dbReference>
<evidence type="ECO:0000256" key="1">
    <source>
        <dbReference type="ARBA" id="ARBA00022722"/>
    </source>
</evidence>
<evidence type="ECO:0000313" key="7">
    <source>
        <dbReference type="EMBL" id="RAZ87034.1"/>
    </source>
</evidence>
<evidence type="ECO:0000256" key="4">
    <source>
        <dbReference type="ARBA" id="ARBA00022801"/>
    </source>
</evidence>
<keyword evidence="5" id="KW-1015">Disulfide bond</keyword>
<comment type="caution">
    <text evidence="7">The sequence shown here is derived from an EMBL/GenBank/DDBJ whole genome shotgun (WGS) entry which is preliminary data.</text>
</comment>
<dbReference type="InterPro" id="IPR003154">
    <property type="entry name" value="S1/P1nuclease"/>
</dbReference>
<organism evidence="7 8">
    <name type="scientific">Mesorhizobium hawassense</name>
    <dbReference type="NCBI Taxonomy" id="1209954"/>
    <lineage>
        <taxon>Bacteria</taxon>
        <taxon>Pseudomonadati</taxon>
        <taxon>Pseudomonadota</taxon>
        <taxon>Alphaproteobacteria</taxon>
        <taxon>Hyphomicrobiales</taxon>
        <taxon>Phyllobacteriaceae</taxon>
        <taxon>Mesorhizobium</taxon>
    </lineage>
</organism>
<evidence type="ECO:0000256" key="5">
    <source>
        <dbReference type="ARBA" id="ARBA00023157"/>
    </source>
</evidence>
<dbReference type="GO" id="GO:0016788">
    <property type="term" value="F:hydrolase activity, acting on ester bonds"/>
    <property type="evidence" value="ECO:0007669"/>
    <property type="project" value="InterPro"/>
</dbReference>
<reference evidence="7 8" key="1">
    <citation type="submission" date="2018-07" db="EMBL/GenBank/DDBJ databases">
        <title>Diversity of Mesorhizobium strains in Brazil.</title>
        <authorList>
            <person name="Helene L.C.F."/>
            <person name="Dall'Agnol R."/>
            <person name="Delamuta J.R.M."/>
            <person name="Hungria M."/>
        </authorList>
    </citation>
    <scope>NUCLEOTIDE SEQUENCE [LARGE SCALE GENOMIC DNA]</scope>
    <source>
        <strain evidence="7 8">AC99b</strain>
    </source>
</reference>
<dbReference type="Gene3D" id="1.10.575.10">
    <property type="entry name" value="P1 Nuclease"/>
    <property type="match status" value="1"/>
</dbReference>
<dbReference type="GO" id="GO:0046872">
    <property type="term" value="F:metal ion binding"/>
    <property type="evidence" value="ECO:0007669"/>
    <property type="project" value="UniProtKB-KW"/>
</dbReference>
<dbReference type="GO" id="GO:0004519">
    <property type="term" value="F:endonuclease activity"/>
    <property type="evidence" value="ECO:0007669"/>
    <property type="project" value="UniProtKB-KW"/>
</dbReference>
<gene>
    <name evidence="7" type="ORF">DPM33_27245</name>
</gene>
<dbReference type="AlphaFoldDB" id="A0A330HJX0"/>
<keyword evidence="3" id="KW-0255">Endonuclease</keyword>
<evidence type="ECO:0000313" key="8">
    <source>
        <dbReference type="Proteomes" id="UP000251558"/>
    </source>
</evidence>
<dbReference type="CDD" id="cd11010">
    <property type="entry name" value="S1-P1_nuclease"/>
    <property type="match status" value="1"/>
</dbReference>
<keyword evidence="6" id="KW-0325">Glycoprotein</keyword>
<evidence type="ECO:0008006" key="9">
    <source>
        <dbReference type="Google" id="ProtNLM"/>
    </source>
</evidence>
<name>A0A330HJX0_9HYPH</name>
<protein>
    <recommendedName>
        <fullName evidence="9">S1/P1 Nuclease</fullName>
    </recommendedName>
</protein>
<dbReference type="InterPro" id="IPR008947">
    <property type="entry name" value="PLipase_C/P1_nuclease_dom_sf"/>
</dbReference>
<sequence length="338" mass="36841">MSASQASIVLAYRDFWSGGGKAMKWKAAAAFSLAATSMSGAMCGQALAWGQEGHAVIAEIAQHRLNQNTYDTIEQLLRSHLKLQPPATVSLASVASWADDYRADSHKETSNWHFIDIPLATKPGDASASTTAYDPARDCKDNASFGVCLMRALPAQEQILADPAKSDEERWQALAFVIHLVGDLSQPLHCVERMDGSQGDQGGNTLTVSFNVYRPKPDGSTYRDLTTFHAVWDSSLILFKYYDWGKVALDIETDVIPHLPAMPAADQTPEKWLAECHGKAEEAYRALPKGTQIKSDNPHAVILDQAYFDQFSPVAVEQLALGGLHLAAVLNETLAVDK</sequence>
<evidence type="ECO:0000256" key="6">
    <source>
        <dbReference type="ARBA" id="ARBA00023180"/>
    </source>
</evidence>
<dbReference type="GO" id="GO:0006308">
    <property type="term" value="P:DNA catabolic process"/>
    <property type="evidence" value="ECO:0007669"/>
    <property type="project" value="InterPro"/>
</dbReference>
<keyword evidence="1" id="KW-0540">Nuclease</keyword>
<accession>A0A330HJX0</accession>
<dbReference type="PANTHER" id="PTHR33146">
    <property type="entry name" value="ENDONUCLEASE 4"/>
    <property type="match status" value="1"/>
</dbReference>
<dbReference type="Pfam" id="PF02265">
    <property type="entry name" value="S1-P1_nuclease"/>
    <property type="match status" value="1"/>
</dbReference>
<keyword evidence="2" id="KW-0479">Metal-binding</keyword>
<keyword evidence="8" id="KW-1185">Reference proteome</keyword>
<proteinExistence type="predicted"/>